<dbReference type="PROSITE" id="PS50975">
    <property type="entry name" value="ATP_GRASP"/>
    <property type="match status" value="1"/>
</dbReference>
<dbReference type="InterPro" id="IPR013815">
    <property type="entry name" value="ATP_grasp_subdomain_1"/>
</dbReference>
<comment type="pathway">
    <text evidence="3">Purine metabolism; IMP biosynthesis via de novo pathway; N(2)-formyl-N(1)-(5-phospho-D-ribosyl)glycinamide from N(1)-(5-phospho-D-ribosyl)glycinamide (10-formyl THF route): step 1/1.</text>
</comment>
<comment type="caution">
    <text evidence="29">The sequence shown here is derived from an EMBL/GenBank/DDBJ whole genome shotgun (WGS) entry which is preliminary data.</text>
</comment>
<dbReference type="InterPro" id="IPR020561">
    <property type="entry name" value="PRibGlycinamid_synth_ATP-grasp"/>
</dbReference>
<dbReference type="Gene3D" id="3.40.50.170">
    <property type="entry name" value="Formyl transferase, N-terminal domain"/>
    <property type="match status" value="1"/>
</dbReference>
<dbReference type="GO" id="GO:0005737">
    <property type="term" value="C:cytoplasm"/>
    <property type="evidence" value="ECO:0007669"/>
    <property type="project" value="UniProtKB-SubCell"/>
</dbReference>
<gene>
    <name evidence="29" type="ORF">ACHAXA_005367</name>
</gene>
<evidence type="ECO:0000256" key="14">
    <source>
        <dbReference type="ARBA" id="ARBA00022490"/>
    </source>
</evidence>
<dbReference type="HAMAP" id="MF_00138">
    <property type="entry name" value="GARS"/>
    <property type="match status" value="1"/>
</dbReference>
<evidence type="ECO:0000256" key="3">
    <source>
        <dbReference type="ARBA" id="ARBA00005054"/>
    </source>
</evidence>
<dbReference type="SUPFAM" id="SSF56059">
    <property type="entry name" value="Glutathione synthetase ATP-binding domain-like"/>
    <property type="match status" value="1"/>
</dbReference>
<dbReference type="Gene3D" id="3.40.50.20">
    <property type="match status" value="1"/>
</dbReference>
<keyword evidence="21" id="KW-0464">Manganese</keyword>
<keyword evidence="17" id="KW-0479">Metal-binding</keyword>
<evidence type="ECO:0000256" key="25">
    <source>
        <dbReference type="ARBA" id="ARBA00033093"/>
    </source>
</evidence>
<evidence type="ECO:0000256" key="15">
    <source>
        <dbReference type="ARBA" id="ARBA00022598"/>
    </source>
</evidence>
<comment type="similarity">
    <text evidence="6">In the C-terminal section; belongs to the GART family.</text>
</comment>
<dbReference type="Gene3D" id="3.30.470.20">
    <property type="entry name" value="ATP-grasp fold, B domain"/>
    <property type="match status" value="1"/>
</dbReference>
<dbReference type="NCBIfam" id="TIGR00878">
    <property type="entry name" value="purM"/>
    <property type="match status" value="1"/>
</dbReference>
<evidence type="ECO:0000256" key="7">
    <source>
        <dbReference type="ARBA" id="ARBA00008696"/>
    </source>
</evidence>
<evidence type="ECO:0000313" key="30">
    <source>
        <dbReference type="Proteomes" id="UP001530377"/>
    </source>
</evidence>
<dbReference type="FunFam" id="3.90.650.10:FF:000011">
    <property type="entry name" value="Phosphoribosylformylglycinamidine cyclo-ligase"/>
    <property type="match status" value="1"/>
</dbReference>
<dbReference type="Pfam" id="PF00551">
    <property type="entry name" value="Formyl_trans_N"/>
    <property type="match status" value="1"/>
</dbReference>
<evidence type="ECO:0000256" key="17">
    <source>
        <dbReference type="ARBA" id="ARBA00022723"/>
    </source>
</evidence>
<evidence type="ECO:0000256" key="18">
    <source>
        <dbReference type="ARBA" id="ARBA00022741"/>
    </source>
</evidence>
<evidence type="ECO:0000256" key="26">
    <source>
        <dbReference type="ARBA" id="ARBA00049057"/>
    </source>
</evidence>
<dbReference type="InterPro" id="IPR036921">
    <property type="entry name" value="PurM-like_N_sf"/>
</dbReference>
<keyword evidence="15" id="KW-0436">Ligase</keyword>
<evidence type="ECO:0000256" key="21">
    <source>
        <dbReference type="ARBA" id="ARBA00023211"/>
    </source>
</evidence>
<comment type="similarity">
    <text evidence="7">In the central section; belongs to the AIR synthase family.</text>
</comment>
<keyword evidence="18 27" id="KW-0547">Nucleotide-binding</keyword>
<dbReference type="GO" id="GO:0004644">
    <property type="term" value="F:phosphoribosylglycinamide formyltransferase activity"/>
    <property type="evidence" value="ECO:0007669"/>
    <property type="project" value="UniProtKB-EC"/>
</dbReference>
<evidence type="ECO:0000259" key="28">
    <source>
        <dbReference type="PROSITE" id="PS50975"/>
    </source>
</evidence>
<evidence type="ECO:0000256" key="12">
    <source>
        <dbReference type="ARBA" id="ARBA00020367"/>
    </source>
</evidence>
<dbReference type="InterPro" id="IPR036477">
    <property type="entry name" value="Formyl_transf_N_sf"/>
</dbReference>
<dbReference type="Gene3D" id="3.30.1330.10">
    <property type="entry name" value="PurM-like, N-terminal domain"/>
    <property type="match status" value="1"/>
</dbReference>
<evidence type="ECO:0000256" key="1">
    <source>
        <dbReference type="ARBA" id="ARBA00004496"/>
    </source>
</evidence>
<dbReference type="HAMAP" id="MF_01930">
    <property type="entry name" value="PurN"/>
    <property type="match status" value="1"/>
</dbReference>
<feature type="non-terminal residue" evidence="29">
    <location>
        <position position="1"/>
    </location>
</feature>
<name>A0ABD3RH36_9STRA</name>
<dbReference type="Pfam" id="PF02769">
    <property type="entry name" value="AIRS_C"/>
    <property type="match status" value="1"/>
</dbReference>
<keyword evidence="22" id="KW-0511">Multifunctional enzyme</keyword>
<comment type="similarity">
    <text evidence="8">Belongs to the AIR synthase family.</text>
</comment>
<dbReference type="InterPro" id="IPR037123">
    <property type="entry name" value="PRibGlycinamide_synth_C_sf"/>
</dbReference>
<dbReference type="GO" id="GO:0004637">
    <property type="term" value="F:phosphoribosylamine-glycine ligase activity"/>
    <property type="evidence" value="ECO:0007669"/>
    <property type="project" value="UniProtKB-EC"/>
</dbReference>
<dbReference type="InterPro" id="IPR016185">
    <property type="entry name" value="PreATP-grasp_dom_sf"/>
</dbReference>
<dbReference type="SUPFAM" id="SSF52440">
    <property type="entry name" value="PreATP-grasp domain"/>
    <property type="match status" value="1"/>
</dbReference>
<comment type="pathway">
    <text evidence="2">Purine metabolism; IMP biosynthesis via de novo pathway; 5-amino-1-(5-phospho-D-ribosyl)imidazole from N(2)-formyl-N(1)-(5-phospho-D-ribosyl)glycinamide: step 2/2.</text>
</comment>
<dbReference type="AlphaFoldDB" id="A0ABD3RH36"/>
<dbReference type="InterPro" id="IPR004733">
    <property type="entry name" value="PurM_cligase"/>
</dbReference>
<evidence type="ECO:0000256" key="8">
    <source>
        <dbReference type="ARBA" id="ARBA00010280"/>
    </source>
</evidence>
<dbReference type="NCBIfam" id="TIGR00877">
    <property type="entry name" value="purD"/>
    <property type="match status" value="1"/>
</dbReference>
<evidence type="ECO:0000256" key="24">
    <source>
        <dbReference type="ARBA" id="ARBA00032931"/>
    </source>
</evidence>
<dbReference type="PANTHER" id="PTHR10520:SF12">
    <property type="entry name" value="TRIFUNCTIONAL PURINE BIOSYNTHETIC PROTEIN ADENOSINE-3"/>
    <property type="match status" value="1"/>
</dbReference>
<comment type="pathway">
    <text evidence="4">Purine metabolism; IMP biosynthesis via de novo pathway; N(1)-(5-phospho-D-ribosyl)glycinamide from 5-phospho-alpha-D-ribose 1-diphosphate: step 2/2.</text>
</comment>
<dbReference type="Pfam" id="PF00586">
    <property type="entry name" value="AIRS"/>
    <property type="match status" value="1"/>
</dbReference>
<feature type="domain" description="ATP-grasp" evidence="28">
    <location>
        <begin position="287"/>
        <end position="495"/>
    </location>
</feature>
<dbReference type="CDD" id="cd08645">
    <property type="entry name" value="FMT_core_GART"/>
    <property type="match status" value="1"/>
</dbReference>
<reference evidence="29 30" key="1">
    <citation type="submission" date="2024-10" db="EMBL/GenBank/DDBJ databases">
        <title>Updated reference genomes for cyclostephanoid diatoms.</title>
        <authorList>
            <person name="Roberts W.R."/>
            <person name="Alverson A.J."/>
        </authorList>
    </citation>
    <scope>NUCLEOTIDE SEQUENCE [LARGE SCALE GENOMIC DNA]</scope>
    <source>
        <strain evidence="29 30">AJA228-03</strain>
    </source>
</reference>
<dbReference type="HAMAP" id="MF_00741">
    <property type="entry name" value="AIRS"/>
    <property type="match status" value="1"/>
</dbReference>
<dbReference type="EC" id="2.1.2.2" evidence="9"/>
<keyword evidence="14" id="KW-0963">Cytoplasm</keyword>
<accession>A0ABD3RH36</accession>
<evidence type="ECO:0000256" key="10">
    <source>
        <dbReference type="ARBA" id="ARBA00013047"/>
    </source>
</evidence>
<protein>
    <recommendedName>
        <fullName evidence="12">Phosphoribosylformylglycinamidine cyclo-ligase</fullName>
        <ecNumber evidence="9">2.1.2.2</ecNumber>
        <ecNumber evidence="10">6.3.3.1</ecNumber>
        <ecNumber evidence="11">6.3.4.13</ecNumber>
    </recommendedName>
    <alternativeName>
        <fullName evidence="24">AIR synthase</fullName>
    </alternativeName>
    <alternativeName>
        <fullName evidence="25">AIRS</fullName>
    </alternativeName>
    <alternativeName>
        <fullName evidence="23">Phosphoribosyl-aminoimidazole synthetase</fullName>
    </alternativeName>
    <alternativeName>
        <fullName evidence="13">Trifunctional purine biosynthetic protein adenosine-3</fullName>
    </alternativeName>
</protein>
<keyword evidence="19" id="KW-0658">Purine biosynthesis</keyword>
<dbReference type="InterPro" id="IPR020560">
    <property type="entry name" value="PRibGlycinamide_synth_C-dom"/>
</dbReference>
<dbReference type="InterPro" id="IPR002376">
    <property type="entry name" value="Formyl_transf_N"/>
</dbReference>
<dbReference type="InterPro" id="IPR016188">
    <property type="entry name" value="PurM-like_N"/>
</dbReference>
<dbReference type="InterPro" id="IPR011054">
    <property type="entry name" value="Rudment_hybrid_motif"/>
</dbReference>
<dbReference type="InterPro" id="IPR020562">
    <property type="entry name" value="PRibGlycinamide_synth_N"/>
</dbReference>
<dbReference type="Gene3D" id="3.90.600.10">
    <property type="entry name" value="Phosphoribosylglycinamide synthetase, C-terminal domain"/>
    <property type="match status" value="1"/>
</dbReference>
<comment type="subcellular location">
    <subcellularLocation>
        <location evidence="1">Cytoplasm</location>
    </subcellularLocation>
</comment>
<dbReference type="InterPro" id="IPR020559">
    <property type="entry name" value="PRibGlycinamide_synth_CS"/>
</dbReference>
<evidence type="ECO:0000256" key="11">
    <source>
        <dbReference type="ARBA" id="ARBA00013255"/>
    </source>
</evidence>
<dbReference type="SUPFAM" id="SSF55326">
    <property type="entry name" value="PurM N-terminal domain-like"/>
    <property type="match status" value="1"/>
</dbReference>
<evidence type="ECO:0000256" key="5">
    <source>
        <dbReference type="ARBA" id="ARBA00007423"/>
    </source>
</evidence>
<dbReference type="PANTHER" id="PTHR10520">
    <property type="entry name" value="TRIFUNCTIONAL PURINE BIOSYNTHETIC PROTEIN ADENOSINE-3-RELATED"/>
    <property type="match status" value="1"/>
</dbReference>
<dbReference type="SUPFAM" id="SSF51246">
    <property type="entry name" value="Rudiment single hybrid motif"/>
    <property type="match status" value="1"/>
</dbReference>
<dbReference type="GO" id="GO:0005524">
    <property type="term" value="F:ATP binding"/>
    <property type="evidence" value="ECO:0007669"/>
    <property type="project" value="UniProtKB-UniRule"/>
</dbReference>
<dbReference type="InterPro" id="IPR011761">
    <property type="entry name" value="ATP-grasp"/>
</dbReference>
<dbReference type="EC" id="6.3.4.13" evidence="11"/>
<dbReference type="Pfam" id="PF02844">
    <property type="entry name" value="GARS_N"/>
    <property type="match status" value="1"/>
</dbReference>
<proteinExistence type="inferred from homology"/>
<dbReference type="Pfam" id="PF01071">
    <property type="entry name" value="GARS_A"/>
    <property type="match status" value="1"/>
</dbReference>
<evidence type="ECO:0000256" key="20">
    <source>
        <dbReference type="ARBA" id="ARBA00022840"/>
    </source>
</evidence>
<dbReference type="GO" id="GO:0006164">
    <property type="term" value="P:purine nucleotide biosynthetic process"/>
    <property type="evidence" value="ECO:0007669"/>
    <property type="project" value="UniProtKB-KW"/>
</dbReference>
<dbReference type="Pfam" id="PF02843">
    <property type="entry name" value="GARS_C"/>
    <property type="match status" value="1"/>
</dbReference>
<dbReference type="FunFam" id="3.40.50.170:FF:000013">
    <property type="entry name" value="Phosphoribosylamine-glycine ligase"/>
    <property type="match status" value="1"/>
</dbReference>
<evidence type="ECO:0000256" key="27">
    <source>
        <dbReference type="PROSITE-ProRule" id="PRU00409"/>
    </source>
</evidence>
<dbReference type="EC" id="6.3.3.1" evidence="10"/>
<evidence type="ECO:0000313" key="29">
    <source>
        <dbReference type="EMBL" id="KAL3810951.1"/>
    </source>
</evidence>
<dbReference type="Gene3D" id="3.90.650.10">
    <property type="entry name" value="PurM-like C-terminal domain"/>
    <property type="match status" value="1"/>
</dbReference>
<dbReference type="Gene3D" id="3.30.1490.20">
    <property type="entry name" value="ATP-grasp fold, A domain"/>
    <property type="match status" value="1"/>
</dbReference>
<dbReference type="InterPro" id="IPR036676">
    <property type="entry name" value="PurM-like_C_sf"/>
</dbReference>
<dbReference type="InterPro" id="IPR010918">
    <property type="entry name" value="PurM-like_C_dom"/>
</dbReference>
<dbReference type="SMART" id="SM01209">
    <property type="entry name" value="GARS_A"/>
    <property type="match status" value="1"/>
</dbReference>
<keyword evidence="16" id="KW-0808">Transferase</keyword>
<dbReference type="CDD" id="cd02196">
    <property type="entry name" value="PurM"/>
    <property type="match status" value="1"/>
</dbReference>
<dbReference type="SUPFAM" id="SSF56042">
    <property type="entry name" value="PurM C-terminal domain-like"/>
    <property type="match status" value="1"/>
</dbReference>
<comment type="catalytic activity">
    <reaction evidence="26">
        <text>2-formamido-N(1)-(5-O-phospho-beta-D-ribosyl)acetamidine + ATP = 5-amino-1-(5-phospho-beta-D-ribosyl)imidazole + ADP + phosphate + H(+)</text>
        <dbReference type="Rhea" id="RHEA:23032"/>
        <dbReference type="ChEBI" id="CHEBI:15378"/>
        <dbReference type="ChEBI" id="CHEBI:30616"/>
        <dbReference type="ChEBI" id="CHEBI:43474"/>
        <dbReference type="ChEBI" id="CHEBI:137981"/>
        <dbReference type="ChEBI" id="CHEBI:147287"/>
        <dbReference type="ChEBI" id="CHEBI:456216"/>
        <dbReference type="EC" id="6.3.3.1"/>
    </reaction>
</comment>
<dbReference type="PROSITE" id="PS00373">
    <property type="entry name" value="GART"/>
    <property type="match status" value="1"/>
</dbReference>
<dbReference type="GO" id="GO:0046872">
    <property type="term" value="F:metal ion binding"/>
    <property type="evidence" value="ECO:0007669"/>
    <property type="project" value="UniProtKB-KW"/>
</dbReference>
<comment type="similarity">
    <text evidence="5">In the N-terminal section; belongs to the GARS family.</text>
</comment>
<dbReference type="PROSITE" id="PS00184">
    <property type="entry name" value="GARS"/>
    <property type="match status" value="1"/>
</dbReference>
<dbReference type="InterPro" id="IPR004607">
    <property type="entry name" value="GART"/>
</dbReference>
<dbReference type="FunFam" id="3.30.1490.20:FF:000006">
    <property type="entry name" value="phosphoribosylamine--glycine ligase, chloroplastic-like"/>
    <property type="match status" value="1"/>
</dbReference>
<dbReference type="EMBL" id="JALLPB020000290">
    <property type="protein sequence ID" value="KAL3810951.1"/>
    <property type="molecule type" value="Genomic_DNA"/>
</dbReference>
<dbReference type="FunFam" id="3.30.1330.10:FF:000001">
    <property type="entry name" value="Phosphoribosylformylglycinamidine cyclo-ligase"/>
    <property type="match status" value="1"/>
</dbReference>
<evidence type="ECO:0000256" key="19">
    <source>
        <dbReference type="ARBA" id="ARBA00022755"/>
    </source>
</evidence>
<keyword evidence="30" id="KW-1185">Reference proteome</keyword>
<evidence type="ECO:0000256" key="16">
    <source>
        <dbReference type="ARBA" id="ARBA00022679"/>
    </source>
</evidence>
<evidence type="ECO:0000256" key="2">
    <source>
        <dbReference type="ARBA" id="ARBA00004686"/>
    </source>
</evidence>
<evidence type="ECO:0000256" key="22">
    <source>
        <dbReference type="ARBA" id="ARBA00023268"/>
    </source>
</evidence>
<evidence type="ECO:0000256" key="4">
    <source>
        <dbReference type="ARBA" id="ARBA00005174"/>
    </source>
</evidence>
<dbReference type="GO" id="GO:0004641">
    <property type="term" value="F:phosphoribosylformylglycinamidine cyclo-ligase activity"/>
    <property type="evidence" value="ECO:0007669"/>
    <property type="project" value="UniProtKB-EC"/>
</dbReference>
<dbReference type="Proteomes" id="UP001530377">
    <property type="component" value="Unassembled WGS sequence"/>
</dbReference>
<evidence type="ECO:0000256" key="9">
    <source>
        <dbReference type="ARBA" id="ARBA00012254"/>
    </source>
</evidence>
<sequence length="1158" mass="123892">VLHLIAKANASGNLNIQPVRSQSMEYELLKAPYRMFLNNNDRARGNQRQQQLRRLQRQRRQLIVYNLPSSLAEYLSTSCQEEAAYVRSRLYSGGWDDPYRLVTYDPNSTSFLLEGGGGDDVHAYDDYEKLASPRVLDHVDDDSRDDDSSYMTLNVLSDFERSAAKWSIDVVNRRIPLLIGNGGREHALAVSLAKSPLVGTVLCLPGNGGTMAEGGKIRNAGVEFSMTDNMSIVECVRIVGANMVVIGPEQPLVDGLVDDLRDMCPNVRAFGPTMAGARLEASKAFTKDFLQMHGIPTAKYRNFTSADEAISYVRSLDIANDRQVIKASGLAAGKGVLLPVTIDETIDAINEIMSDKAFGSAGDTCVIESYMTGPEASCLAFCDGRTARLMPAAQDHKRALDGDNGLNTGGMGAYAPAPCVTPELHRVIEGMCIKTVEKMAEMGTPYVGILYAGMMLTPNGPSVLEFNCRFGDPETQVILPLLETDLYEVMIACCDGRLDDVDVRFRENASAATVVCAARGYPESYPKGMSIQGLEEAGSVDGVKVYHAGTRLDDDGRVARCNGGRVLAVTGTGPSLSEALAASYKAVKHIAFVDDSTGDDGLMHHRTDIAKGAVRRKLRIGVLGSTRGTSLVPVMEACANGTLHAEIVAVVSDRTSALILEKGRSLGVTVTTKFLSAKGLSRDQFDAECTSVLVGAGVEYVLLVGYMRILSKGFVDYWAGRCINVHPSLLPKYSGGMDLAVHQAVIDNKETESGCTIHEVTEEVDGGPIVVQKVVKVESGETAESLKAKVQALEGPAFIEAIKKKCMTTVSYADAGVSIDAGNSLVELIKPSCKATRRPGCDAELGGFGGLFDLAAAGYKSEDTIIIGATDGVGTKLRVAHLTKKHESVGIDLVAMCVNDLIVAGGEPLFFLDYFATGKLDVDEAASVVRGIAEGCRQAGCGLIGGETAEMPSMYAPGDYDLAGFSVGAVHRDRVLPKNVSAGDVVLGLPSSGIHSNGFSLVRKLVEKANLDYDSSCPWDMNAGTVGDSLLTPTKIYVKCCLPLLKGQLLTGLAHITGGGLLENLPRSLPSNVKAEITGHPPLPNVFSWMKQISGLDDREMLRTFNCGIGMVLLAKKDCVDEVKALLRQAGEEVIYDLGVLTGRNGSEEQVEMKSNLA</sequence>
<evidence type="ECO:0000256" key="6">
    <source>
        <dbReference type="ARBA" id="ARBA00008630"/>
    </source>
</evidence>
<dbReference type="InterPro" id="IPR001555">
    <property type="entry name" value="GART_AS"/>
</dbReference>
<dbReference type="InterPro" id="IPR000115">
    <property type="entry name" value="PRibGlycinamide_synth"/>
</dbReference>
<dbReference type="SMART" id="SM01210">
    <property type="entry name" value="GARS_C"/>
    <property type="match status" value="1"/>
</dbReference>
<dbReference type="SUPFAM" id="SSF53328">
    <property type="entry name" value="Formyltransferase"/>
    <property type="match status" value="1"/>
</dbReference>
<organism evidence="29 30">
    <name type="scientific">Cyclostephanos tholiformis</name>
    <dbReference type="NCBI Taxonomy" id="382380"/>
    <lineage>
        <taxon>Eukaryota</taxon>
        <taxon>Sar</taxon>
        <taxon>Stramenopiles</taxon>
        <taxon>Ochrophyta</taxon>
        <taxon>Bacillariophyta</taxon>
        <taxon>Coscinodiscophyceae</taxon>
        <taxon>Thalassiosirophycidae</taxon>
        <taxon>Stephanodiscales</taxon>
        <taxon>Stephanodiscaceae</taxon>
        <taxon>Cyclostephanos</taxon>
    </lineage>
</organism>
<dbReference type="FunFam" id="3.30.470.20:FF:000018">
    <property type="entry name" value="Trifunctional purine biosynthetic protein adenosine-3"/>
    <property type="match status" value="1"/>
</dbReference>
<keyword evidence="20 27" id="KW-0067">ATP-binding</keyword>
<evidence type="ECO:0000256" key="23">
    <source>
        <dbReference type="ARBA" id="ARBA00031908"/>
    </source>
</evidence>
<evidence type="ECO:0000256" key="13">
    <source>
        <dbReference type="ARBA" id="ARBA00021140"/>
    </source>
</evidence>